<evidence type="ECO:0000313" key="3">
    <source>
        <dbReference type="Proteomes" id="UP000182649"/>
    </source>
</evidence>
<dbReference type="EMBL" id="FPBZ01000004">
    <property type="protein sequence ID" value="SFU45593.1"/>
    <property type="molecule type" value="Genomic_DNA"/>
</dbReference>
<dbReference type="OrthoDB" id="8545738at2"/>
<dbReference type="Proteomes" id="UP000182649">
    <property type="component" value="Unassembled WGS sequence"/>
</dbReference>
<feature type="region of interest" description="Disordered" evidence="1">
    <location>
        <begin position="1"/>
        <end position="20"/>
    </location>
</feature>
<dbReference type="AlphaFoldDB" id="A0A1I7GAZ4"/>
<evidence type="ECO:0000256" key="1">
    <source>
        <dbReference type="SAM" id="MobiDB-lite"/>
    </source>
</evidence>
<gene>
    <name evidence="2" type="ORF">SAMN05216417_10469</name>
</gene>
<name>A0A1I7GAZ4_9PROT</name>
<accession>A0A1I7GAZ4</accession>
<dbReference type="RefSeq" id="WP_081363500.1">
    <property type="nucleotide sequence ID" value="NZ_FPBZ01000004.1"/>
</dbReference>
<protein>
    <submittedName>
        <fullName evidence="2">Uncharacterized protein</fullName>
    </submittedName>
</protein>
<organism evidence="2 3">
    <name type="scientific">Nitrosospira multiformis</name>
    <dbReference type="NCBI Taxonomy" id="1231"/>
    <lineage>
        <taxon>Bacteria</taxon>
        <taxon>Pseudomonadati</taxon>
        <taxon>Pseudomonadota</taxon>
        <taxon>Betaproteobacteria</taxon>
        <taxon>Nitrosomonadales</taxon>
        <taxon>Nitrosomonadaceae</taxon>
        <taxon>Nitrosospira</taxon>
    </lineage>
</organism>
<reference evidence="2 3" key="1">
    <citation type="submission" date="2016-10" db="EMBL/GenBank/DDBJ databases">
        <authorList>
            <person name="de Groot N.N."/>
        </authorList>
    </citation>
    <scope>NUCLEOTIDE SEQUENCE [LARGE SCALE GENOMIC DNA]</scope>
    <source>
        <strain evidence="2 3">Nl14</strain>
    </source>
</reference>
<evidence type="ECO:0000313" key="2">
    <source>
        <dbReference type="EMBL" id="SFU45593.1"/>
    </source>
</evidence>
<sequence>MDKSQKKLPTKPNDGEYPRKVVQCDDGETLEERGRKYAKLITSPELAAYRVIDGVEQNSGVEAQLDVPTLVETLRDQAKAVNDGNLTQAEAMLANQATSLQSLYARLTEKAFSSTQLPHFDSFMRMALRAQNQCRATLETLAALKNPPVVIAKQANVTSGPQQVNNGIAASRAREIENKQIQLSAEGNELRTNTRTPALTGRINQEMETVGKINRTEDKRR</sequence>
<proteinExistence type="predicted"/>